<feature type="binding site" evidence="5">
    <location>
        <position position="302"/>
    </location>
    <ligand>
        <name>Mn(2+)</name>
        <dbReference type="ChEBI" id="CHEBI:29035"/>
        <label>2</label>
    </ligand>
</feature>
<dbReference type="OrthoDB" id="9769930at2"/>
<proteinExistence type="inferred from homology"/>
<name>A0A1T4VBH6_9FIRM</name>
<keyword evidence="9" id="KW-1185">Reference proteome</keyword>
<dbReference type="PANTHER" id="PTHR21110">
    <property type="entry name" value="PHOSPHOPENTOMUTASE"/>
    <property type="match status" value="1"/>
</dbReference>
<dbReference type="HAMAP" id="MF_00740">
    <property type="entry name" value="Phosphopentomut"/>
    <property type="match status" value="1"/>
</dbReference>
<evidence type="ECO:0000256" key="4">
    <source>
        <dbReference type="ARBA" id="ARBA00023235"/>
    </source>
</evidence>
<comment type="function">
    <text evidence="5">Isomerase that catalyzes the conversion of deoxy-ribose 1-phosphate (dRib-1-P) and ribose 1-phosphate (Rib-1-P) to deoxy-ribose 5-phosphate (dRib-5-P) and ribose 5-phosphate (Rib-5-P), respectively.</text>
</comment>
<dbReference type="GO" id="GO:0006015">
    <property type="term" value="P:5-phosphoribose 1-diphosphate biosynthetic process"/>
    <property type="evidence" value="ECO:0007669"/>
    <property type="project" value="UniProtKB-UniPathway"/>
</dbReference>
<evidence type="ECO:0000259" key="7">
    <source>
        <dbReference type="Pfam" id="PF01676"/>
    </source>
</evidence>
<dbReference type="EC" id="5.4.2.7" evidence="5 6"/>
<dbReference type="PANTHER" id="PTHR21110:SF0">
    <property type="entry name" value="PHOSPHOPENTOMUTASE"/>
    <property type="match status" value="1"/>
</dbReference>
<dbReference type="GO" id="GO:0009117">
    <property type="term" value="P:nucleotide metabolic process"/>
    <property type="evidence" value="ECO:0007669"/>
    <property type="project" value="UniProtKB-UniRule"/>
</dbReference>
<organism evidence="8 9">
    <name type="scientific">Eubacterium uniforme</name>
    <dbReference type="NCBI Taxonomy" id="39495"/>
    <lineage>
        <taxon>Bacteria</taxon>
        <taxon>Bacillati</taxon>
        <taxon>Bacillota</taxon>
        <taxon>Clostridia</taxon>
        <taxon>Eubacteriales</taxon>
        <taxon>Eubacteriaceae</taxon>
        <taxon>Eubacterium</taxon>
    </lineage>
</organism>
<dbReference type="GO" id="GO:0008973">
    <property type="term" value="F:phosphopentomutase activity"/>
    <property type="evidence" value="ECO:0007669"/>
    <property type="project" value="UniProtKB-UniRule"/>
</dbReference>
<comment type="similarity">
    <text evidence="1 5">Belongs to the phosphopentomutase family.</text>
</comment>
<dbReference type="Pfam" id="PF01676">
    <property type="entry name" value="Metalloenzyme"/>
    <property type="match status" value="1"/>
</dbReference>
<keyword evidence="2 5" id="KW-0479">Metal-binding</keyword>
<evidence type="ECO:0000256" key="1">
    <source>
        <dbReference type="ARBA" id="ARBA00010373"/>
    </source>
</evidence>
<feature type="binding site" evidence="5">
    <location>
        <position position="345"/>
    </location>
    <ligand>
        <name>Mn(2+)</name>
        <dbReference type="ChEBI" id="CHEBI:29035"/>
        <label>1</label>
    </ligand>
</feature>
<dbReference type="InterPro" id="IPR006124">
    <property type="entry name" value="Metalloenzyme"/>
</dbReference>
<evidence type="ECO:0000313" key="9">
    <source>
        <dbReference type="Proteomes" id="UP000190814"/>
    </source>
</evidence>
<dbReference type="NCBIfam" id="TIGR01696">
    <property type="entry name" value="deoB"/>
    <property type="match status" value="1"/>
</dbReference>
<dbReference type="GO" id="GO:0005829">
    <property type="term" value="C:cytosol"/>
    <property type="evidence" value="ECO:0007669"/>
    <property type="project" value="TreeGrafter"/>
</dbReference>
<dbReference type="SUPFAM" id="SSF143856">
    <property type="entry name" value="DeoB insert domain-like"/>
    <property type="match status" value="1"/>
</dbReference>
<sequence>MSRVIWIVLDSVGMGEAPDAGDFGDIGCNTLGHIMEKFPSLKIPNLKSLGLGNIDGMMGIDPVEKPLASFGRLTEISAGKDTTTGHWEMIGIHTKTPFPTYPNGFPEEVIKAFVTKTGVPGVLCNSVASGTEVIKQFGDEHRLSGKPIIYTSADSVFQIACDESVYSVEQLYEMCEAAREILVGEHGVARVIARPFVKDIIKGYVRTPNRRDFSLKPDPENLLTEIMKSEYMKQEEGRILRKKQSVYAVGKIEDIFAGVGISDAVHTVSNDDGMVKTLEALDIVESGLIFTNLVEFDSTWGHRRDVVGYARGLEEFDVRLGELMKKMGRIGDKKSDDILVITADHGCDPTFKGTDHTREYVPFLIYGKKIYQGHNLGTLPTFADAGATVGELLGIPGSTKIGESHFMDLYTF</sequence>
<evidence type="ECO:0000256" key="2">
    <source>
        <dbReference type="ARBA" id="ARBA00022723"/>
    </source>
</evidence>
<comment type="subcellular location">
    <subcellularLocation>
        <location evidence="5">Cytoplasm</location>
    </subcellularLocation>
</comment>
<dbReference type="EMBL" id="FUXZ01000003">
    <property type="protein sequence ID" value="SKA61851.1"/>
    <property type="molecule type" value="Genomic_DNA"/>
</dbReference>
<protein>
    <recommendedName>
        <fullName evidence="5 6">Phosphopentomutase</fullName>
        <ecNumber evidence="5 6">5.4.2.7</ecNumber>
    </recommendedName>
    <alternativeName>
        <fullName evidence="5">Phosphodeoxyribomutase</fullName>
    </alternativeName>
</protein>
<dbReference type="InterPro" id="IPR017850">
    <property type="entry name" value="Alkaline_phosphatase_core_sf"/>
</dbReference>
<comment type="pathway">
    <text evidence="5">Carbohydrate degradation; 2-deoxy-D-ribose 1-phosphate degradation; D-glyceraldehyde 3-phosphate and acetaldehyde from 2-deoxy-alpha-D-ribose 1-phosphate: step 1/2.</text>
</comment>
<dbReference type="STRING" id="39495.SAMN02745111_00579"/>
<comment type="catalytic activity">
    <reaction evidence="5">
        <text>alpha-D-ribose 1-phosphate = D-ribose 5-phosphate</text>
        <dbReference type="Rhea" id="RHEA:18793"/>
        <dbReference type="ChEBI" id="CHEBI:57720"/>
        <dbReference type="ChEBI" id="CHEBI:78346"/>
        <dbReference type="EC" id="5.4.2.7"/>
    </reaction>
</comment>
<dbReference type="GO" id="GO:0043094">
    <property type="term" value="P:metabolic compound salvage"/>
    <property type="evidence" value="ECO:0007669"/>
    <property type="project" value="UniProtKB-UniRule"/>
</dbReference>
<gene>
    <name evidence="5" type="primary">deoB</name>
    <name evidence="8" type="ORF">SAMN02745111_00579</name>
</gene>
<dbReference type="Gene3D" id="3.30.70.1250">
    <property type="entry name" value="Phosphopentomutase"/>
    <property type="match status" value="1"/>
</dbReference>
<dbReference type="Proteomes" id="UP000190814">
    <property type="component" value="Unassembled WGS sequence"/>
</dbReference>
<dbReference type="GO" id="GO:0000287">
    <property type="term" value="F:magnesium ion binding"/>
    <property type="evidence" value="ECO:0007669"/>
    <property type="project" value="UniProtKB-UniRule"/>
</dbReference>
<evidence type="ECO:0000256" key="5">
    <source>
        <dbReference type="HAMAP-Rule" id="MF_00740"/>
    </source>
</evidence>
<keyword evidence="4 5" id="KW-0413">Isomerase</keyword>
<dbReference type="PIRSF" id="PIRSF001491">
    <property type="entry name" value="Ppentomutase"/>
    <property type="match status" value="1"/>
</dbReference>
<evidence type="ECO:0000256" key="6">
    <source>
        <dbReference type="NCBIfam" id="TIGR01696"/>
    </source>
</evidence>
<dbReference type="GO" id="GO:0006018">
    <property type="term" value="P:2-deoxyribose 1-phosphate catabolic process"/>
    <property type="evidence" value="ECO:0007669"/>
    <property type="project" value="UniProtKB-UniRule"/>
</dbReference>
<dbReference type="RefSeq" id="WP_078765466.1">
    <property type="nucleotide sequence ID" value="NZ_FUXZ01000003.1"/>
</dbReference>
<dbReference type="AlphaFoldDB" id="A0A1T4VBH6"/>
<keyword evidence="3 5" id="KW-0464">Manganese</keyword>
<dbReference type="CDD" id="cd16009">
    <property type="entry name" value="PPM"/>
    <property type="match status" value="1"/>
</dbReference>
<comment type="cofactor">
    <cofactor evidence="5">
        <name>Mn(2+)</name>
        <dbReference type="ChEBI" id="CHEBI:29035"/>
    </cofactor>
    <text evidence="5">Binds 2 manganese ions.</text>
</comment>
<dbReference type="Gene3D" id="3.40.720.10">
    <property type="entry name" value="Alkaline Phosphatase, subunit A"/>
    <property type="match status" value="1"/>
</dbReference>
<feature type="binding site" evidence="5">
    <location>
        <position position="297"/>
    </location>
    <ligand>
        <name>Mn(2+)</name>
        <dbReference type="ChEBI" id="CHEBI:29035"/>
        <label>2</label>
    </ligand>
</feature>
<dbReference type="SUPFAM" id="SSF53649">
    <property type="entry name" value="Alkaline phosphatase-like"/>
    <property type="match status" value="1"/>
</dbReference>
<comment type="catalytic activity">
    <reaction evidence="5">
        <text>2-deoxy-alpha-D-ribose 1-phosphate = 2-deoxy-D-ribose 5-phosphate</text>
        <dbReference type="Rhea" id="RHEA:27658"/>
        <dbReference type="ChEBI" id="CHEBI:57259"/>
        <dbReference type="ChEBI" id="CHEBI:62877"/>
        <dbReference type="EC" id="5.4.2.7"/>
    </reaction>
</comment>
<accession>A0A1T4VBH6</accession>
<dbReference type="InterPro" id="IPR010045">
    <property type="entry name" value="DeoB"/>
</dbReference>
<feature type="domain" description="Metalloenzyme" evidence="7">
    <location>
        <begin position="3"/>
        <end position="395"/>
    </location>
</feature>
<feature type="binding site" evidence="5">
    <location>
        <position position="10"/>
    </location>
    <ligand>
        <name>Mn(2+)</name>
        <dbReference type="ChEBI" id="CHEBI:29035"/>
        <label>1</label>
    </ligand>
</feature>
<dbReference type="NCBIfam" id="NF003766">
    <property type="entry name" value="PRK05362.1"/>
    <property type="match status" value="1"/>
</dbReference>
<feature type="binding site" evidence="5">
    <location>
        <position position="344"/>
    </location>
    <ligand>
        <name>Mn(2+)</name>
        <dbReference type="ChEBI" id="CHEBI:29035"/>
        <label>1</label>
    </ligand>
</feature>
<feature type="binding site" evidence="5">
    <location>
        <position position="356"/>
    </location>
    <ligand>
        <name>Mn(2+)</name>
        <dbReference type="ChEBI" id="CHEBI:29035"/>
        <label>2</label>
    </ligand>
</feature>
<evidence type="ECO:0000256" key="3">
    <source>
        <dbReference type="ARBA" id="ARBA00023211"/>
    </source>
</evidence>
<dbReference type="GO" id="GO:0030145">
    <property type="term" value="F:manganese ion binding"/>
    <property type="evidence" value="ECO:0007669"/>
    <property type="project" value="UniProtKB-UniRule"/>
</dbReference>
<keyword evidence="5" id="KW-0963">Cytoplasm</keyword>
<reference evidence="8 9" key="1">
    <citation type="submission" date="2017-02" db="EMBL/GenBank/DDBJ databases">
        <authorList>
            <person name="Peterson S.W."/>
        </authorList>
    </citation>
    <scope>NUCLEOTIDE SEQUENCE [LARGE SCALE GENOMIC DNA]</scope>
    <source>
        <strain evidence="8 9">ATCC 35992</strain>
    </source>
</reference>
<evidence type="ECO:0000313" key="8">
    <source>
        <dbReference type="EMBL" id="SKA61851.1"/>
    </source>
</evidence>
<dbReference type="InterPro" id="IPR024052">
    <property type="entry name" value="Phosphopentomutase_DeoB_cap_sf"/>
</dbReference>
<dbReference type="UniPathway" id="UPA00087">
    <property type="reaction ID" value="UER00173"/>
</dbReference>